<dbReference type="PANTHER" id="PTHR11662">
    <property type="entry name" value="SOLUTE CARRIER FAMILY 17"/>
    <property type="match status" value="1"/>
</dbReference>
<comment type="caution">
    <text evidence="7">The sequence shown here is derived from an EMBL/GenBank/DDBJ whole genome shotgun (WGS) entry which is preliminary data.</text>
</comment>
<dbReference type="CDD" id="cd17319">
    <property type="entry name" value="MFS_ExuT_GudP_like"/>
    <property type="match status" value="1"/>
</dbReference>
<dbReference type="InterPro" id="IPR011701">
    <property type="entry name" value="MFS"/>
</dbReference>
<sequence>MSLTQQTKLADTAQEKLGRYRWTICGLLFFATTVNYLDRQVLSLLQPLLAEKFGWSNTDYANIAAVFQFTYAISMLFAGRIIDRLGTKWGYAWALIIWSLAAILHAYAEPLGRAVSPVFTAIGFAAVPVSVLGFMVARAFLGFGESGNFPAAIKATAEYFPKKERSFATGIFNSGSNVGAILAPVTVPWIASHLGWEYTFFIIGAIGFLWLAFWFYYYEFPDKQKRLSAAERAYISSDSEPVLEPDSTASAEKVSWFKLLSFKQTWAFAFGKFMTDGVWWFFLFWLPAYLKAQYGLTGTEVMLPLGILYSMTMFGSIFGGWFPVYFINKGYNPYEGRMRAMLVIALFPLLVLAAQPLGHISFWFPVFFIGIGASAHQAWSANIFTTVSDMFPKKSVASVTGIGGMAGGIGGVVVTKVGGWLFDHYESIGQIETGYTIMFAFCALAYLIAWSVMKSLVPKMKPVAL</sequence>
<dbReference type="InterPro" id="IPR036259">
    <property type="entry name" value="MFS_trans_sf"/>
</dbReference>
<comment type="subcellular location">
    <subcellularLocation>
        <location evidence="1">Membrane</location>
        <topology evidence="1">Multi-pass membrane protein</topology>
    </subcellularLocation>
</comment>
<keyword evidence="3 5" id="KW-1133">Transmembrane helix</keyword>
<keyword evidence="2 5" id="KW-0812">Transmembrane</keyword>
<dbReference type="PROSITE" id="PS50850">
    <property type="entry name" value="MFS"/>
    <property type="match status" value="1"/>
</dbReference>
<accession>A0A839GN40</accession>
<dbReference type="RefSeq" id="WP_182512176.1">
    <property type="nucleotide sequence ID" value="NZ_JACJIQ010000003.1"/>
</dbReference>
<keyword evidence="4 5" id="KW-0472">Membrane</keyword>
<feature type="transmembrane region" description="Helical" evidence="5">
    <location>
        <begin position="20"/>
        <end position="37"/>
    </location>
</feature>
<evidence type="ECO:0000256" key="2">
    <source>
        <dbReference type="ARBA" id="ARBA00022692"/>
    </source>
</evidence>
<organism evidence="7 8">
    <name type="scientific">Rufibacter quisquiliarum</name>
    <dbReference type="NCBI Taxonomy" id="1549639"/>
    <lineage>
        <taxon>Bacteria</taxon>
        <taxon>Pseudomonadati</taxon>
        <taxon>Bacteroidota</taxon>
        <taxon>Cytophagia</taxon>
        <taxon>Cytophagales</taxon>
        <taxon>Hymenobacteraceae</taxon>
        <taxon>Rufibacter</taxon>
    </lineage>
</organism>
<evidence type="ECO:0000256" key="5">
    <source>
        <dbReference type="SAM" id="Phobius"/>
    </source>
</evidence>
<dbReference type="Pfam" id="PF07690">
    <property type="entry name" value="MFS_1"/>
    <property type="match status" value="1"/>
</dbReference>
<dbReference type="EMBL" id="JACJIQ010000003">
    <property type="protein sequence ID" value="MBA9076337.1"/>
    <property type="molecule type" value="Genomic_DNA"/>
</dbReference>
<dbReference type="Gene3D" id="1.20.1250.20">
    <property type="entry name" value="MFS general substrate transporter like domains"/>
    <property type="match status" value="2"/>
</dbReference>
<evidence type="ECO:0000313" key="8">
    <source>
        <dbReference type="Proteomes" id="UP000563094"/>
    </source>
</evidence>
<keyword evidence="8" id="KW-1185">Reference proteome</keyword>
<feature type="transmembrane region" description="Helical" evidence="5">
    <location>
        <begin position="266"/>
        <end position="286"/>
    </location>
</feature>
<feature type="transmembrane region" description="Helical" evidence="5">
    <location>
        <begin position="340"/>
        <end position="357"/>
    </location>
</feature>
<dbReference type="GO" id="GO:0015134">
    <property type="term" value="F:hexuronate transmembrane transporter activity"/>
    <property type="evidence" value="ECO:0007669"/>
    <property type="project" value="TreeGrafter"/>
</dbReference>
<dbReference type="InterPro" id="IPR020846">
    <property type="entry name" value="MFS_dom"/>
</dbReference>
<dbReference type="InterPro" id="IPR050382">
    <property type="entry name" value="MFS_Na/Anion_cotransporter"/>
</dbReference>
<dbReference type="PANTHER" id="PTHR11662:SF285">
    <property type="entry name" value="HEXURONATE TRANSPORTER"/>
    <property type="match status" value="1"/>
</dbReference>
<feature type="transmembrane region" description="Helical" evidence="5">
    <location>
        <begin position="434"/>
        <end position="453"/>
    </location>
</feature>
<dbReference type="Proteomes" id="UP000563094">
    <property type="component" value="Unassembled WGS sequence"/>
</dbReference>
<feature type="transmembrane region" description="Helical" evidence="5">
    <location>
        <begin position="171"/>
        <end position="192"/>
    </location>
</feature>
<dbReference type="SUPFAM" id="SSF103473">
    <property type="entry name" value="MFS general substrate transporter"/>
    <property type="match status" value="1"/>
</dbReference>
<evidence type="ECO:0000313" key="7">
    <source>
        <dbReference type="EMBL" id="MBA9076337.1"/>
    </source>
</evidence>
<proteinExistence type="predicted"/>
<feature type="domain" description="Major facilitator superfamily (MFS) profile" evidence="6">
    <location>
        <begin position="24"/>
        <end position="461"/>
    </location>
</feature>
<feature type="transmembrane region" description="Helical" evidence="5">
    <location>
        <begin position="90"/>
        <end position="108"/>
    </location>
</feature>
<feature type="transmembrane region" description="Helical" evidence="5">
    <location>
        <begin position="114"/>
        <end position="137"/>
    </location>
</feature>
<name>A0A839GN40_9BACT</name>
<feature type="transmembrane region" description="Helical" evidence="5">
    <location>
        <begin position="198"/>
        <end position="218"/>
    </location>
</feature>
<evidence type="ECO:0000256" key="4">
    <source>
        <dbReference type="ARBA" id="ARBA00023136"/>
    </source>
</evidence>
<reference evidence="7 8" key="1">
    <citation type="submission" date="2020-08" db="EMBL/GenBank/DDBJ databases">
        <title>Genomic Encyclopedia of Type Strains, Phase IV (KMG-IV): sequencing the most valuable type-strain genomes for metagenomic binning, comparative biology and taxonomic classification.</title>
        <authorList>
            <person name="Goeker M."/>
        </authorList>
    </citation>
    <scope>NUCLEOTIDE SEQUENCE [LARGE SCALE GENOMIC DNA]</scope>
    <source>
        <strain evidence="7 8">DSM 29854</strain>
    </source>
</reference>
<feature type="transmembrane region" description="Helical" evidence="5">
    <location>
        <begin position="306"/>
        <end position="328"/>
    </location>
</feature>
<protein>
    <submittedName>
        <fullName evidence="7">ACS family hexuronate transporter-like MFS transporter</fullName>
    </submittedName>
</protein>
<feature type="transmembrane region" description="Helical" evidence="5">
    <location>
        <begin position="396"/>
        <end position="422"/>
    </location>
</feature>
<evidence type="ECO:0000256" key="1">
    <source>
        <dbReference type="ARBA" id="ARBA00004141"/>
    </source>
</evidence>
<dbReference type="GO" id="GO:0016020">
    <property type="term" value="C:membrane"/>
    <property type="evidence" value="ECO:0007669"/>
    <property type="project" value="UniProtKB-SubCell"/>
</dbReference>
<evidence type="ECO:0000259" key="6">
    <source>
        <dbReference type="PROSITE" id="PS50850"/>
    </source>
</evidence>
<feature type="transmembrane region" description="Helical" evidence="5">
    <location>
        <begin position="60"/>
        <end position="78"/>
    </location>
</feature>
<feature type="transmembrane region" description="Helical" evidence="5">
    <location>
        <begin position="363"/>
        <end position="384"/>
    </location>
</feature>
<dbReference type="AlphaFoldDB" id="A0A839GN40"/>
<evidence type="ECO:0000256" key="3">
    <source>
        <dbReference type="ARBA" id="ARBA00022989"/>
    </source>
</evidence>
<gene>
    <name evidence="7" type="ORF">FHS90_001041</name>
</gene>